<accession>A0AA38WFY3</accession>
<name>A0AA38WFY3_9ASTR</name>
<evidence type="ECO:0000313" key="2">
    <source>
        <dbReference type="Proteomes" id="UP001172457"/>
    </source>
</evidence>
<protein>
    <submittedName>
        <fullName evidence="1">Uncharacterized protein</fullName>
    </submittedName>
</protein>
<sequence>MVWRDDDDEIFSHVNGGLPIKEKEKKNKKETGWREFEPCLVQKSQRPYRPLLRYPALDRSSGRFRGESRVGLRVGSWARGISWCPYGSGYLRNIWGQRDAENIFIRRSSAFWKEWEVESKRARSNCRLKGQEVEKQINLFCESPMSWKLFAHRKLMDA</sequence>
<evidence type="ECO:0000313" key="1">
    <source>
        <dbReference type="EMBL" id="KAJ9548584.1"/>
    </source>
</evidence>
<dbReference type="AlphaFoldDB" id="A0AA38WFY3"/>
<dbReference type="EMBL" id="JARYMX010000005">
    <property type="protein sequence ID" value="KAJ9548584.1"/>
    <property type="molecule type" value="Genomic_DNA"/>
</dbReference>
<reference evidence="1" key="1">
    <citation type="submission" date="2023-03" db="EMBL/GenBank/DDBJ databases">
        <title>Chromosome-scale reference genome and RAD-based genetic map of yellow starthistle (Centaurea solstitialis) reveal putative structural variation and QTLs associated with invader traits.</title>
        <authorList>
            <person name="Reatini B."/>
            <person name="Cang F.A."/>
            <person name="Jiang Q."/>
            <person name="Mckibben M.T.W."/>
            <person name="Barker M.S."/>
            <person name="Rieseberg L.H."/>
            <person name="Dlugosch K.M."/>
        </authorList>
    </citation>
    <scope>NUCLEOTIDE SEQUENCE</scope>
    <source>
        <strain evidence="1">CAN-66</strain>
        <tissue evidence="1">Leaf</tissue>
    </source>
</reference>
<keyword evidence="2" id="KW-1185">Reference proteome</keyword>
<organism evidence="1 2">
    <name type="scientific">Centaurea solstitialis</name>
    <name type="common">yellow star-thistle</name>
    <dbReference type="NCBI Taxonomy" id="347529"/>
    <lineage>
        <taxon>Eukaryota</taxon>
        <taxon>Viridiplantae</taxon>
        <taxon>Streptophyta</taxon>
        <taxon>Embryophyta</taxon>
        <taxon>Tracheophyta</taxon>
        <taxon>Spermatophyta</taxon>
        <taxon>Magnoliopsida</taxon>
        <taxon>eudicotyledons</taxon>
        <taxon>Gunneridae</taxon>
        <taxon>Pentapetalae</taxon>
        <taxon>asterids</taxon>
        <taxon>campanulids</taxon>
        <taxon>Asterales</taxon>
        <taxon>Asteraceae</taxon>
        <taxon>Carduoideae</taxon>
        <taxon>Cardueae</taxon>
        <taxon>Centaureinae</taxon>
        <taxon>Centaurea</taxon>
    </lineage>
</organism>
<dbReference type="Proteomes" id="UP001172457">
    <property type="component" value="Chromosome 5"/>
</dbReference>
<proteinExistence type="predicted"/>
<comment type="caution">
    <text evidence="1">The sequence shown here is derived from an EMBL/GenBank/DDBJ whole genome shotgun (WGS) entry which is preliminary data.</text>
</comment>
<gene>
    <name evidence="1" type="ORF">OSB04_021127</name>
</gene>